<dbReference type="InterPro" id="IPR028082">
    <property type="entry name" value="Peripla_BP_I"/>
</dbReference>
<dbReference type="Proteomes" id="UP000321424">
    <property type="component" value="Unassembled WGS sequence"/>
</dbReference>
<keyword evidence="2" id="KW-0472">Membrane</keyword>
<comment type="caution">
    <text evidence="3">The sequence shown here is derived from an EMBL/GenBank/DDBJ whole genome shotgun (WGS) entry which is preliminary data.</text>
</comment>
<evidence type="ECO:0000256" key="2">
    <source>
        <dbReference type="SAM" id="Phobius"/>
    </source>
</evidence>
<gene>
    <name evidence="3" type="ORF">NN4_03670</name>
</gene>
<feature type="transmembrane region" description="Helical" evidence="2">
    <location>
        <begin position="153"/>
        <end position="175"/>
    </location>
</feature>
<evidence type="ECO:0008006" key="5">
    <source>
        <dbReference type="Google" id="ProtNLM"/>
    </source>
</evidence>
<evidence type="ECO:0000256" key="1">
    <source>
        <dbReference type="SAM" id="MobiDB-lite"/>
    </source>
</evidence>
<organism evidence="3 4">
    <name type="scientific">Nocardia ninae NBRC 108245</name>
    <dbReference type="NCBI Taxonomy" id="1210091"/>
    <lineage>
        <taxon>Bacteria</taxon>
        <taxon>Bacillati</taxon>
        <taxon>Actinomycetota</taxon>
        <taxon>Actinomycetes</taxon>
        <taxon>Mycobacteriales</taxon>
        <taxon>Nocardiaceae</taxon>
        <taxon>Nocardia</taxon>
    </lineage>
</organism>
<name>A0A511M6U4_9NOCA</name>
<dbReference type="EMBL" id="BJXA01000001">
    <property type="protein sequence ID" value="GEM35848.1"/>
    <property type="molecule type" value="Genomic_DNA"/>
</dbReference>
<proteinExistence type="predicted"/>
<evidence type="ECO:0000313" key="3">
    <source>
        <dbReference type="EMBL" id="GEM35848.1"/>
    </source>
</evidence>
<feature type="region of interest" description="Disordered" evidence="1">
    <location>
        <begin position="106"/>
        <end position="133"/>
    </location>
</feature>
<keyword evidence="2" id="KW-0812">Transmembrane</keyword>
<protein>
    <recommendedName>
        <fullName evidence="5">Leucine-binding protein domain-containing protein</fullName>
    </recommendedName>
</protein>
<keyword evidence="4" id="KW-1185">Reference proteome</keyword>
<evidence type="ECO:0000313" key="4">
    <source>
        <dbReference type="Proteomes" id="UP000321424"/>
    </source>
</evidence>
<reference evidence="3 4" key="1">
    <citation type="submission" date="2019-07" db="EMBL/GenBank/DDBJ databases">
        <title>Whole genome shotgun sequence of Nocardia ninae NBRC 108245.</title>
        <authorList>
            <person name="Hosoyama A."/>
            <person name="Uohara A."/>
            <person name="Ohji S."/>
            <person name="Ichikawa N."/>
        </authorList>
    </citation>
    <scope>NUCLEOTIDE SEQUENCE [LARGE SCALE GENOMIC DNA]</scope>
    <source>
        <strain evidence="3 4">NBRC 108245</strain>
    </source>
</reference>
<accession>A0A511M6U4</accession>
<dbReference type="AlphaFoldDB" id="A0A511M6U4"/>
<keyword evidence="2" id="KW-1133">Transmembrane helix</keyword>
<dbReference type="SUPFAM" id="SSF53822">
    <property type="entry name" value="Periplasmic binding protein-like I"/>
    <property type="match status" value="1"/>
</dbReference>
<sequence>MGADDRDYASAGTAVTAPNADPIAAFKEILRELVGRTGAASDARRLARLAEEAHISAEELRQAITSGQPLPKRETTKAIVTACLHHTRPELAGQQLQNELAWWEEQRSAAARPPAPPQEIPVPQGEERSVASRDRGPWLATGREWVRHHPRPAVVVTALASVLVLVVAVVVVWLFRRADNTCAEAGLTLMDGECIGVTDGAFTGFDPKSADVVEQIATQNRLVSGDYLTVALLGPLSQPTQTGPPDGRPKEGQLSSDQIRQMLIGAAAAQHRVNSGRSFGDPRPAIRLLLANNGSFQNQWRAPVDRLISLAAAEDPRERVAAVVALGTSVADTRDAVKALSDKQIPIIGAITTADELSYDNIPGMVRVTPATSTFVDHLSGYLDSHPELGPAIVVWDQNAETRGDLYAAALQKVFRDKLGRWIGQIPDQGFTGVTIPSDTWPQMFDGVTRNVCASGANTILFAGRVSDMGEFIDSLKERACRSRPLTIMTGVTALTAIHRNPDQLRQAGVQVIYAGVVHLDWPAGRGTPPEGWQLYTEALADAGYRTDGTDAYTCLVHDATLTATRAIRLAATPNRMPGTSDVLGQLRNINGDYTIDGCSGSFEFTTTSNGAPLGTPIQIVTLPR</sequence>
<dbReference type="Gene3D" id="3.40.50.2300">
    <property type="match status" value="2"/>
</dbReference>